<evidence type="ECO:0000256" key="2">
    <source>
        <dbReference type="ARBA" id="ARBA00012018"/>
    </source>
</evidence>
<comment type="caution">
    <text evidence="6">The sequence shown here is derived from an EMBL/GenBank/DDBJ whole genome shotgun (WGS) entry which is preliminary data.</text>
</comment>
<dbReference type="InterPro" id="IPR006311">
    <property type="entry name" value="TAT_signal"/>
</dbReference>
<accession>A0A3N0E429</accession>
<feature type="domain" description="Bacterial phospholipase C C-terminal" evidence="5">
    <location>
        <begin position="744"/>
        <end position="832"/>
    </location>
</feature>
<dbReference type="OrthoDB" id="980947at2"/>
<name>A0A3N0E429_SINP1</name>
<gene>
    <name evidence="6" type="ORF">ED312_16840</name>
</gene>
<dbReference type="EC" id="3.1.4.3" evidence="2"/>
<dbReference type="InterPro" id="IPR017850">
    <property type="entry name" value="Alkaline_phosphatase_core_sf"/>
</dbReference>
<dbReference type="SUPFAM" id="SSF53649">
    <property type="entry name" value="Alkaline phosphatase-like"/>
    <property type="match status" value="1"/>
</dbReference>
<sequence length="849" mass="97883">MDTRRDFLKKTALLTGGMGVTMAFPPSIQKALAINPDEGTSFEDAEHIVLLMQENRSFDHCFGTLKGVRGYNDPRAITLPDKNPVWLQSNDKGQTYVPFRLNMRETKATWMGDLPHSWENQVDARNGGKYDRWLTAKQTGRKAYKDIPFTLGYYNREDIPFYYAFADAFTVFDQHFCSSLTGTTTNRLFFWSGTHKASPSASPNVRNSEVYYNREADWKTFPERLEENGISWRVYQNEISLQTELEGEDESLLANFTDNNLEWFSRFNVRYSEGHQRFLKKRLDELPGEISELEKTVKKQPKSQVQKLRNKLEQKKNQFEKIREELRVWNPDNFDKLPEYEKNLHKKAFTTNIKDPDYHRTETITYSDNGEEHTIKVPKGDILHQFREDVNNGELPAVSWLVAPQKFSDHPSAPWYGAWYVSEVLDILTNNPEVWKKTVFILTYDENDGYFDHVPPFVAPDPKHKNAYSEGLDPSQEYVTMEEELRKEGLDPENARESPVGLGYRVPLIVASPWTRGGWVNSEVCDITSTLMLMETWLSKKTGKNIRESNISSWRRAICSDLTSAFRPYDTSDFHYDDFVDRNRLMEEVYNASFKAPPSNFAPLSATQIRQARTGETGIPFIPVQEKGTRESCALPYELYVDGALTRDRKSFEISFHAGDTVFGNNAAGAPFHVYAPGRYLQENMDGTRSMEDVKAWPYAVVAGDMIGDTWPLDRFEKESYHLRVYGPNGFYREFSGDAEDPEVTLRCRYEKKGRFLKKLSGNVELEVTNGSGKEVRITVTDRAYKNPEIRQRIKNNSTERIIVPAAGSYGWYDFTVAIEGETKFLRRYAGRVETGKHSRTDPFMGREV</sequence>
<dbReference type="PANTHER" id="PTHR31956">
    <property type="entry name" value="NON-SPECIFIC PHOSPHOLIPASE C4-RELATED"/>
    <property type="match status" value="1"/>
</dbReference>
<dbReference type="RefSeq" id="WP_123217193.1">
    <property type="nucleotide sequence ID" value="NZ_RJTM01000110.1"/>
</dbReference>
<keyword evidence="7" id="KW-1185">Reference proteome</keyword>
<feature type="domain" description="Bacterial phospholipase C C-terminal" evidence="5">
    <location>
        <begin position="632"/>
        <end position="738"/>
    </location>
</feature>
<evidence type="ECO:0000256" key="1">
    <source>
        <dbReference type="ARBA" id="ARBA00009717"/>
    </source>
</evidence>
<protein>
    <recommendedName>
        <fullName evidence="2">phospholipase C</fullName>
        <ecNumber evidence="2">3.1.4.3</ecNumber>
    </recommendedName>
</protein>
<proteinExistence type="inferred from homology"/>
<dbReference type="NCBIfam" id="TIGR03396">
    <property type="entry name" value="PC_PLC"/>
    <property type="match status" value="1"/>
</dbReference>
<keyword evidence="3" id="KW-0378">Hydrolase</keyword>
<dbReference type="Proteomes" id="UP000267469">
    <property type="component" value="Unassembled WGS sequence"/>
</dbReference>
<dbReference type="AlphaFoldDB" id="A0A3N0E429"/>
<comment type="similarity">
    <text evidence="1">Belongs to the bacterial phospholipase C family.</text>
</comment>
<feature type="coiled-coil region" evidence="4">
    <location>
        <begin position="298"/>
        <end position="325"/>
    </location>
</feature>
<organism evidence="6 7">
    <name type="scientific">Sinomicrobium pectinilyticum</name>
    <dbReference type="NCBI Taxonomy" id="1084421"/>
    <lineage>
        <taxon>Bacteria</taxon>
        <taxon>Pseudomonadati</taxon>
        <taxon>Bacteroidota</taxon>
        <taxon>Flavobacteriia</taxon>
        <taxon>Flavobacteriales</taxon>
        <taxon>Flavobacteriaceae</taxon>
        <taxon>Sinomicrobium</taxon>
    </lineage>
</organism>
<keyword evidence="4" id="KW-0175">Coiled coil</keyword>
<evidence type="ECO:0000313" key="6">
    <source>
        <dbReference type="EMBL" id="RNL82604.1"/>
    </source>
</evidence>
<dbReference type="Gene3D" id="3.40.720.10">
    <property type="entry name" value="Alkaline Phosphatase, subunit A"/>
    <property type="match status" value="2"/>
</dbReference>
<dbReference type="Pfam" id="PF05506">
    <property type="entry name" value="PLipase_C_C"/>
    <property type="match status" value="2"/>
</dbReference>
<dbReference type="InterPro" id="IPR017767">
    <property type="entry name" value="PC-PLC"/>
</dbReference>
<dbReference type="PROSITE" id="PS51318">
    <property type="entry name" value="TAT"/>
    <property type="match status" value="1"/>
</dbReference>
<dbReference type="InterPro" id="IPR019546">
    <property type="entry name" value="TAT_signal_bac_arc"/>
</dbReference>
<evidence type="ECO:0000256" key="4">
    <source>
        <dbReference type="SAM" id="Coils"/>
    </source>
</evidence>
<evidence type="ECO:0000259" key="5">
    <source>
        <dbReference type="Pfam" id="PF05506"/>
    </source>
</evidence>
<dbReference type="Pfam" id="PF04185">
    <property type="entry name" value="Phosphoesterase"/>
    <property type="match status" value="2"/>
</dbReference>
<dbReference type="NCBIfam" id="TIGR01409">
    <property type="entry name" value="TAT_signal_seq"/>
    <property type="match status" value="1"/>
</dbReference>
<evidence type="ECO:0000256" key="3">
    <source>
        <dbReference type="ARBA" id="ARBA00022801"/>
    </source>
</evidence>
<dbReference type="PANTHER" id="PTHR31956:SF1">
    <property type="entry name" value="NON-SPECIFIC PHOSPHOLIPASE C1"/>
    <property type="match status" value="1"/>
</dbReference>
<evidence type="ECO:0000313" key="7">
    <source>
        <dbReference type="Proteomes" id="UP000267469"/>
    </source>
</evidence>
<dbReference type="InterPro" id="IPR007312">
    <property type="entry name" value="Phosphoesterase"/>
</dbReference>
<dbReference type="GO" id="GO:0016042">
    <property type="term" value="P:lipid catabolic process"/>
    <property type="evidence" value="ECO:0007669"/>
    <property type="project" value="InterPro"/>
</dbReference>
<dbReference type="EMBL" id="RJTM01000110">
    <property type="protein sequence ID" value="RNL82604.1"/>
    <property type="molecule type" value="Genomic_DNA"/>
</dbReference>
<dbReference type="InterPro" id="IPR008475">
    <property type="entry name" value="PLipase_C_C"/>
</dbReference>
<dbReference type="GO" id="GO:0034480">
    <property type="term" value="F:phosphatidylcholine phospholipase C activity"/>
    <property type="evidence" value="ECO:0007669"/>
    <property type="project" value="UniProtKB-EC"/>
</dbReference>
<reference evidence="6 7" key="1">
    <citation type="submission" date="2018-10" db="EMBL/GenBank/DDBJ databases">
        <title>Sinomicrobium pectinilyticum sp. nov., a pectinase-producing bacterium isolated from alkaline and saline soil, and emended description of the genus Sinomicrobium.</title>
        <authorList>
            <person name="Cheng B."/>
            <person name="Li C."/>
            <person name="Lai Q."/>
            <person name="Du M."/>
            <person name="Shao Z."/>
            <person name="Xu P."/>
            <person name="Yang C."/>
        </authorList>
    </citation>
    <scope>NUCLEOTIDE SEQUENCE [LARGE SCALE GENOMIC DNA]</scope>
    <source>
        <strain evidence="6 7">5DNS001</strain>
    </source>
</reference>